<dbReference type="InterPro" id="IPR001296">
    <property type="entry name" value="Glyco_trans_1"/>
</dbReference>
<feature type="domain" description="Glycosyl transferase family 1" evidence="1">
    <location>
        <begin position="201"/>
        <end position="361"/>
    </location>
</feature>
<dbReference type="AlphaFoldDB" id="B9XKN7"/>
<proteinExistence type="predicted"/>
<dbReference type="Pfam" id="PF00534">
    <property type="entry name" value="Glycos_transf_1"/>
    <property type="match status" value="1"/>
</dbReference>
<evidence type="ECO:0000313" key="2">
    <source>
        <dbReference type="EMBL" id="EEF59530.1"/>
    </source>
</evidence>
<evidence type="ECO:0000313" key="3">
    <source>
        <dbReference type="Proteomes" id="UP000003688"/>
    </source>
</evidence>
<evidence type="ECO:0000259" key="1">
    <source>
        <dbReference type="Pfam" id="PF00534"/>
    </source>
</evidence>
<dbReference type="Proteomes" id="UP000003688">
    <property type="component" value="Unassembled WGS sequence"/>
</dbReference>
<accession>B9XKN7</accession>
<keyword evidence="3" id="KW-1185">Reference proteome</keyword>
<protein>
    <submittedName>
        <fullName evidence="2">Glycosyl transferase group 1</fullName>
    </submittedName>
</protein>
<dbReference type="EMBL" id="ABOX02000026">
    <property type="protein sequence ID" value="EEF59530.1"/>
    <property type="molecule type" value="Genomic_DNA"/>
</dbReference>
<keyword evidence="2" id="KW-0808">Transferase</keyword>
<dbReference type="CDD" id="cd03801">
    <property type="entry name" value="GT4_PimA-like"/>
    <property type="match status" value="1"/>
</dbReference>
<sequence>MAAKRKIALCLEYPLALRGGVSVLVETLLQGLAAQYDLVLVSRDSEKDFSRLPVASFIQNHFEWNPATVSPRTSRTLAEQLAQAGVHLSHFHFGGNFGWGNRFIGHCPIPFVHSKGIQAVSTIHSFKGLLDGYCGSQRALMVKLAMLPLAYAGKLHGLFHLRREIAVSKSNFNKLRRVYWPARSRFVQIYHSRLKSADAPPNNPVRQPLILNVGHLADVKGQDVLAEAFVQIAPKYPEWKLCLVGDVLEAEMGERINALAQTHGLQNRIILAGPRNDVPELMAQASIYVQPSRSEALGLALQEAMFCGCPTIGSRVGGIPELIQDQKNGLLVEPGNPARLAKALEMLIQNPALRESYGHAANTFIRESGMTYEAMLESHLHLYESILEKS</sequence>
<reference evidence="2 3" key="1">
    <citation type="journal article" date="2011" name="J. Bacteriol.">
        <title>Genome sequence of 'Pedosphaera parvula' Ellin514, an aerobic Verrucomicrobial isolate from pasture soil.</title>
        <authorList>
            <person name="Kant R."/>
            <person name="van Passel M.W."/>
            <person name="Sangwan P."/>
            <person name="Palva A."/>
            <person name="Lucas S."/>
            <person name="Copeland A."/>
            <person name="Lapidus A."/>
            <person name="Glavina Del Rio T."/>
            <person name="Dalin E."/>
            <person name="Tice H."/>
            <person name="Bruce D."/>
            <person name="Goodwin L."/>
            <person name="Pitluck S."/>
            <person name="Chertkov O."/>
            <person name="Larimer F.W."/>
            <person name="Land M.L."/>
            <person name="Hauser L."/>
            <person name="Brettin T.S."/>
            <person name="Detter J.C."/>
            <person name="Han S."/>
            <person name="de Vos W.M."/>
            <person name="Janssen P.H."/>
            <person name="Smidt H."/>
        </authorList>
    </citation>
    <scope>NUCLEOTIDE SEQUENCE [LARGE SCALE GENOMIC DNA]</scope>
    <source>
        <strain evidence="2 3">Ellin514</strain>
    </source>
</reference>
<gene>
    <name evidence="2" type="ORF">Cflav_PD2437</name>
</gene>
<dbReference type="Gene3D" id="3.40.50.2000">
    <property type="entry name" value="Glycogen Phosphorylase B"/>
    <property type="match status" value="2"/>
</dbReference>
<organism evidence="2 3">
    <name type="scientific">Pedosphaera parvula (strain Ellin514)</name>
    <dbReference type="NCBI Taxonomy" id="320771"/>
    <lineage>
        <taxon>Bacteria</taxon>
        <taxon>Pseudomonadati</taxon>
        <taxon>Verrucomicrobiota</taxon>
        <taxon>Pedosphaerae</taxon>
        <taxon>Pedosphaerales</taxon>
        <taxon>Pedosphaeraceae</taxon>
        <taxon>Pedosphaera</taxon>
    </lineage>
</organism>
<dbReference type="RefSeq" id="WP_007416373.1">
    <property type="nucleotide sequence ID" value="NZ_ABOX02000026.1"/>
</dbReference>
<dbReference type="OrthoDB" id="9795068at2"/>
<dbReference type="STRING" id="320771.Cflav_PD2437"/>
<comment type="caution">
    <text evidence="2">The sequence shown here is derived from an EMBL/GenBank/DDBJ whole genome shotgun (WGS) entry which is preliminary data.</text>
</comment>
<dbReference type="PANTHER" id="PTHR12526">
    <property type="entry name" value="GLYCOSYLTRANSFERASE"/>
    <property type="match status" value="1"/>
</dbReference>
<dbReference type="GO" id="GO:0016757">
    <property type="term" value="F:glycosyltransferase activity"/>
    <property type="evidence" value="ECO:0007669"/>
    <property type="project" value="InterPro"/>
</dbReference>
<name>B9XKN7_PEDPL</name>
<dbReference type="SUPFAM" id="SSF53756">
    <property type="entry name" value="UDP-Glycosyltransferase/glycogen phosphorylase"/>
    <property type="match status" value="1"/>
</dbReference>